<dbReference type="WBParaSite" id="PSAMB.scaffold1782size27891.g14949.t1">
    <property type="protein sequence ID" value="PSAMB.scaffold1782size27891.g14949.t1"/>
    <property type="gene ID" value="PSAMB.scaffold1782size27891.g14949"/>
</dbReference>
<dbReference type="Gene3D" id="3.40.250.10">
    <property type="entry name" value="Rhodanese-like domain"/>
    <property type="match status" value="1"/>
</dbReference>
<dbReference type="InterPro" id="IPR036873">
    <property type="entry name" value="Rhodanese-like_dom_sf"/>
</dbReference>
<accession>A0A914VEI8</accession>
<reference evidence="3" key="1">
    <citation type="submission" date="2022-11" db="UniProtKB">
        <authorList>
            <consortium name="WormBaseParasite"/>
        </authorList>
    </citation>
    <scope>IDENTIFICATION</scope>
</reference>
<evidence type="ECO:0000313" key="2">
    <source>
        <dbReference type="Proteomes" id="UP000887566"/>
    </source>
</evidence>
<sequence length="182" mass="20301">MSLSEIDPSSLADILKRSNGRLRKLLIIDCRCFIDYNDSHIRSAINAFYSKLVRRRLQENKVCALQQLLSCAGDEKARLVALSGEEGDNVELDLVLYDHQTEMPTEPATSECPSQPAVHTPAVKSLFNGQMVTPCAVSRMKRAMRCKKTESSLLTDSSKFIALLLDKLRKSNAFNQVLVLKG</sequence>
<organism evidence="2 3">
    <name type="scientific">Plectus sambesii</name>
    <dbReference type="NCBI Taxonomy" id="2011161"/>
    <lineage>
        <taxon>Eukaryota</taxon>
        <taxon>Metazoa</taxon>
        <taxon>Ecdysozoa</taxon>
        <taxon>Nematoda</taxon>
        <taxon>Chromadorea</taxon>
        <taxon>Plectida</taxon>
        <taxon>Plectina</taxon>
        <taxon>Plectoidea</taxon>
        <taxon>Plectidae</taxon>
        <taxon>Plectus</taxon>
    </lineage>
</organism>
<dbReference type="InterPro" id="IPR001763">
    <property type="entry name" value="Rhodanese-like_dom"/>
</dbReference>
<dbReference type="PROSITE" id="PS50206">
    <property type="entry name" value="RHODANESE_3"/>
    <property type="match status" value="1"/>
</dbReference>
<dbReference type="SUPFAM" id="SSF52821">
    <property type="entry name" value="Rhodanese/Cell cycle control phosphatase"/>
    <property type="match status" value="1"/>
</dbReference>
<evidence type="ECO:0000313" key="3">
    <source>
        <dbReference type="WBParaSite" id="PSAMB.scaffold1782size27891.g14949.t1"/>
    </source>
</evidence>
<feature type="domain" description="Rhodanese" evidence="1">
    <location>
        <begin position="21"/>
        <end position="56"/>
    </location>
</feature>
<proteinExistence type="predicted"/>
<keyword evidence="2" id="KW-1185">Reference proteome</keyword>
<protein>
    <submittedName>
        <fullName evidence="3">Rhodanese domain-containing protein</fullName>
    </submittedName>
</protein>
<dbReference type="AlphaFoldDB" id="A0A914VEI8"/>
<dbReference type="Proteomes" id="UP000887566">
    <property type="component" value="Unplaced"/>
</dbReference>
<name>A0A914VEI8_9BILA</name>
<evidence type="ECO:0000259" key="1">
    <source>
        <dbReference type="PROSITE" id="PS50206"/>
    </source>
</evidence>